<protein>
    <submittedName>
        <fullName evidence="2">Uncharacterized protein</fullName>
    </submittedName>
</protein>
<organism evidence="2 3">
    <name type="scientific">Pseudoalteromonas rubra</name>
    <dbReference type="NCBI Taxonomy" id="43658"/>
    <lineage>
        <taxon>Bacteria</taxon>
        <taxon>Pseudomonadati</taxon>
        <taxon>Pseudomonadota</taxon>
        <taxon>Gammaproteobacteria</taxon>
        <taxon>Alteromonadales</taxon>
        <taxon>Pseudoalteromonadaceae</taxon>
        <taxon>Pseudoalteromonas</taxon>
    </lineage>
</organism>
<proteinExistence type="predicted"/>
<dbReference type="AlphaFoldDB" id="A0A0L0EPY5"/>
<evidence type="ECO:0000313" key="2">
    <source>
        <dbReference type="EMBL" id="KNC66440.1"/>
    </source>
</evidence>
<reference evidence="3" key="1">
    <citation type="submission" date="2015-07" db="EMBL/GenBank/DDBJ databases">
        <title>Draft genome sequence of a Pseudoalteromonas rubra strain, OCN096, isolated from Kaneohe Bay, Oahu, Hawaii.</title>
        <authorList>
            <person name="Beurmann S."/>
            <person name="Ushijima B."/>
            <person name="Belcaid M."/>
            <person name="Callahan S.M."/>
            <person name="Aeby G.S."/>
        </authorList>
    </citation>
    <scope>NUCLEOTIDE SEQUENCE [LARGE SCALE GENOMIC DNA]</scope>
    <source>
        <strain evidence="3">OCN096</strain>
    </source>
</reference>
<dbReference type="EMBL" id="LFZX01000149">
    <property type="protein sequence ID" value="KNC66440.1"/>
    <property type="molecule type" value="Genomic_DNA"/>
</dbReference>
<sequence>MTDKILGFALLFMLLGSFFSVLGNLLATLMNPVELKVVAWKRLGVSLLVLLVTFIIAYHFGYFIDKYEWKN</sequence>
<gene>
    <name evidence="2" type="ORF">AC626_16920</name>
</gene>
<name>A0A0L0EPY5_9GAMM</name>
<dbReference type="Proteomes" id="UP000036850">
    <property type="component" value="Unassembled WGS sequence"/>
</dbReference>
<feature type="transmembrane region" description="Helical" evidence="1">
    <location>
        <begin position="43"/>
        <end position="64"/>
    </location>
</feature>
<evidence type="ECO:0000313" key="3">
    <source>
        <dbReference type="Proteomes" id="UP000036850"/>
    </source>
</evidence>
<keyword evidence="1" id="KW-1133">Transmembrane helix</keyword>
<keyword evidence="1" id="KW-0812">Transmembrane</keyword>
<accession>A0A0L0EPY5</accession>
<keyword evidence="1" id="KW-0472">Membrane</keyword>
<feature type="transmembrane region" description="Helical" evidence="1">
    <location>
        <begin position="6"/>
        <end position="31"/>
    </location>
</feature>
<evidence type="ECO:0000256" key="1">
    <source>
        <dbReference type="SAM" id="Phobius"/>
    </source>
</evidence>
<comment type="caution">
    <text evidence="2">The sequence shown here is derived from an EMBL/GenBank/DDBJ whole genome shotgun (WGS) entry which is preliminary data.</text>
</comment>
<dbReference type="PATRIC" id="fig|43658.6.peg.445"/>